<evidence type="ECO:0000256" key="2">
    <source>
        <dbReference type="ARBA" id="ARBA00044504"/>
    </source>
</evidence>
<evidence type="ECO:0000256" key="4">
    <source>
        <dbReference type="SAM" id="MobiDB-lite"/>
    </source>
</evidence>
<dbReference type="PRINTS" id="PR00503">
    <property type="entry name" value="BROMODOMAIN"/>
</dbReference>
<sequence>MDAASVEIESSEPGLLRVDELSQNVDQIFIQVDQLEKRLNEVEQFYSKSGRKQSNTSKASSVIRDKDKDKPVSSFKRRQQDASRREASATRRMQDLMRQFNQLLQKHITGHQWAGPFLKPVDVVGLELHDYNEIIKKPMDFSTIDKKWKAKDGSGYTNVREMYADVRLIFKNAMKYNKETHDVHVMAKTLLDKFEEKWLQLLPKVDEEVTFIFDGPPMVDKTNYSLWVSRMLLYTIDEEKLHESVDITATNIVLQGLPQDIYNLVNHNDIWDMVKLLIQVSELSLQERESKLYDDFDTFTSMPGETIHSYYMRFAQLINDMYTIGTTMRPLQVNTKFVNHLPPEWSKFVTDVKLAKDMLNTNFDHLYAHLRQHEAHANEVRLIIQRYPDQIALVANSPSCLNPAQYYPHMSSVTQQYYLTPTPQHSYDTPMVPHSRYQPSVVNHSSVAYQPKHQQPAVQQPYQAPALQPSYQPSANYQPLQSSYASSDSGLAIPTLELFDNPFDNLNKLQAFVTSTFASRFLQTINQLRTSSNLRNQATIQDGRVTMQLVQGRQTQGYANNRTGNNATSQVANRNGFAGQARVVKCFNCQELKQSNQMTLMLLILIDYAPSAKAVLMANLSSCDSDVLSEVLTPDTPIEVAMYSQNTENPVVQNTSSSAQQEELLMTVITGMTNQVAKCTKVKTAVFELGEFLTKGARATTKLNTTIVTRLVNLHARRNKETKILRDLNAISSCLQPSPSCFSSKQCLLRMLMLCFVDEEMGDVWYITRVRVCDLEYLFVVVRVIESIFSLLLAMKILLRSDNEGKNRPVSWRGSIPHAFALSIAISVGANVLGGRMKPAVTFGILLSLFFITAENVNVCAGTASLLPLVGTFIADGFLSRYLTIIAAFMLYIMDCLQCLRADVFCLSNCVSMITLL</sequence>
<dbReference type="CDD" id="cd22541">
    <property type="entry name" value="SP5_N"/>
    <property type="match status" value="1"/>
</dbReference>
<feature type="compositionally biased region" description="Basic and acidic residues" evidence="4">
    <location>
        <begin position="78"/>
        <end position="90"/>
    </location>
</feature>
<evidence type="ECO:0000313" key="7">
    <source>
        <dbReference type="EMBL" id="GEU77960.1"/>
    </source>
</evidence>
<feature type="transmembrane region" description="Helical" evidence="5">
    <location>
        <begin position="840"/>
        <end position="861"/>
    </location>
</feature>
<dbReference type="InterPro" id="IPR001487">
    <property type="entry name" value="Bromodomain"/>
</dbReference>
<evidence type="ECO:0000256" key="3">
    <source>
        <dbReference type="PROSITE-ProRule" id="PRU00035"/>
    </source>
</evidence>
<feature type="domain" description="Bromo" evidence="6">
    <location>
        <begin position="109"/>
        <end position="184"/>
    </location>
</feature>
<dbReference type="SUPFAM" id="SSF47370">
    <property type="entry name" value="Bromodomain"/>
    <property type="match status" value="1"/>
</dbReference>
<dbReference type="Pfam" id="PF00439">
    <property type="entry name" value="Bromodomain"/>
    <property type="match status" value="1"/>
</dbReference>
<keyword evidence="5" id="KW-1133">Transmembrane helix</keyword>
<protein>
    <submittedName>
        <fullName evidence="7">Transcription factor GTE1-like</fullName>
    </submittedName>
</protein>
<accession>A0A6L2MVT2</accession>
<reference evidence="7" key="1">
    <citation type="journal article" date="2019" name="Sci. Rep.">
        <title>Draft genome of Tanacetum cinerariifolium, the natural source of mosquito coil.</title>
        <authorList>
            <person name="Yamashiro T."/>
            <person name="Shiraishi A."/>
            <person name="Satake H."/>
            <person name="Nakayama K."/>
        </authorList>
    </citation>
    <scope>NUCLEOTIDE SEQUENCE</scope>
</reference>
<organism evidence="7">
    <name type="scientific">Tanacetum cinerariifolium</name>
    <name type="common">Dalmatian daisy</name>
    <name type="synonym">Chrysanthemum cinerariifolium</name>
    <dbReference type="NCBI Taxonomy" id="118510"/>
    <lineage>
        <taxon>Eukaryota</taxon>
        <taxon>Viridiplantae</taxon>
        <taxon>Streptophyta</taxon>
        <taxon>Embryophyta</taxon>
        <taxon>Tracheophyta</taxon>
        <taxon>Spermatophyta</taxon>
        <taxon>Magnoliopsida</taxon>
        <taxon>eudicotyledons</taxon>
        <taxon>Gunneridae</taxon>
        <taxon>Pentapetalae</taxon>
        <taxon>asterids</taxon>
        <taxon>campanulids</taxon>
        <taxon>Asterales</taxon>
        <taxon>Asteraceae</taxon>
        <taxon>Asteroideae</taxon>
        <taxon>Anthemideae</taxon>
        <taxon>Anthemidinae</taxon>
        <taxon>Tanacetum</taxon>
    </lineage>
</organism>
<dbReference type="EMBL" id="BKCJ010007576">
    <property type="protein sequence ID" value="GEU77960.1"/>
    <property type="molecule type" value="Genomic_DNA"/>
</dbReference>
<evidence type="ECO:0000259" key="6">
    <source>
        <dbReference type="PROSITE" id="PS50014"/>
    </source>
</evidence>
<dbReference type="Pfam" id="PF14223">
    <property type="entry name" value="Retrotran_gag_2"/>
    <property type="match status" value="1"/>
</dbReference>
<dbReference type="SMART" id="SM00297">
    <property type="entry name" value="BROMO"/>
    <property type="match status" value="1"/>
</dbReference>
<evidence type="ECO:0000256" key="5">
    <source>
        <dbReference type="SAM" id="Phobius"/>
    </source>
</evidence>
<comment type="similarity">
    <text evidence="2">Belongs to the major facilitator superfamily. Phosphate:H(+) symporter (TC 2.A.1.9) family.</text>
</comment>
<feature type="transmembrane region" description="Helical" evidence="5">
    <location>
        <begin position="816"/>
        <end position="834"/>
    </location>
</feature>
<keyword evidence="5" id="KW-0812">Transmembrane</keyword>
<name>A0A6L2MVT2_TANCI</name>
<comment type="caution">
    <text evidence="7">The sequence shown here is derived from an EMBL/GenBank/DDBJ whole genome shotgun (WGS) entry which is preliminary data.</text>
</comment>
<dbReference type="AlphaFoldDB" id="A0A6L2MVT2"/>
<dbReference type="Gene3D" id="1.20.1250.20">
    <property type="entry name" value="MFS general substrate transporter like domains"/>
    <property type="match status" value="1"/>
</dbReference>
<dbReference type="Gene3D" id="1.20.920.10">
    <property type="entry name" value="Bromodomain-like"/>
    <property type="match status" value="1"/>
</dbReference>
<evidence type="ECO:0000256" key="1">
    <source>
        <dbReference type="ARBA" id="ARBA00023117"/>
    </source>
</evidence>
<feature type="transmembrane region" description="Helical" evidence="5">
    <location>
        <begin position="873"/>
        <end position="894"/>
    </location>
</feature>
<gene>
    <name evidence="7" type="ORF">Tci_049938</name>
</gene>
<keyword evidence="1 3" id="KW-0103">Bromodomain</keyword>
<proteinExistence type="inferred from homology"/>
<dbReference type="InterPro" id="IPR036427">
    <property type="entry name" value="Bromodomain-like_sf"/>
</dbReference>
<dbReference type="InterPro" id="IPR036259">
    <property type="entry name" value="MFS_trans_sf"/>
</dbReference>
<keyword evidence="5" id="KW-0472">Membrane</keyword>
<dbReference type="PANTHER" id="PTHR45926">
    <property type="entry name" value="OSJNBA0053K19.4 PROTEIN"/>
    <property type="match status" value="1"/>
</dbReference>
<feature type="region of interest" description="Disordered" evidence="4">
    <location>
        <begin position="46"/>
        <end position="90"/>
    </location>
</feature>
<dbReference type="PROSITE" id="PS50014">
    <property type="entry name" value="BROMODOMAIN_2"/>
    <property type="match status" value="1"/>
</dbReference>